<sequence>MKICIDPITNPTLSLEEAAAVLGIGRSAAYEAAIRGEIPTIKIGRCKRVPTAELCRILGLGPDVLGPVCHLEPETHRASRRPGNAMEVTVEPIK</sequence>
<dbReference type="NCBIfam" id="TIGR01764">
    <property type="entry name" value="excise"/>
    <property type="match status" value="1"/>
</dbReference>
<organism evidence="2">
    <name type="scientific">freshwater metagenome</name>
    <dbReference type="NCBI Taxonomy" id="449393"/>
    <lineage>
        <taxon>unclassified sequences</taxon>
        <taxon>metagenomes</taxon>
        <taxon>ecological metagenomes</taxon>
    </lineage>
</organism>
<dbReference type="InterPro" id="IPR041657">
    <property type="entry name" value="HTH_17"/>
</dbReference>
<feature type="domain" description="Helix-turn-helix" evidence="1">
    <location>
        <begin position="13"/>
        <end position="54"/>
    </location>
</feature>
<dbReference type="GO" id="GO:0003677">
    <property type="term" value="F:DNA binding"/>
    <property type="evidence" value="ECO:0007669"/>
    <property type="project" value="InterPro"/>
</dbReference>
<accession>A0A6J6QL65</accession>
<dbReference type="EMBL" id="CAEZXX010000077">
    <property type="protein sequence ID" value="CAB4712087.1"/>
    <property type="molecule type" value="Genomic_DNA"/>
</dbReference>
<evidence type="ECO:0000313" key="2">
    <source>
        <dbReference type="EMBL" id="CAB4712087.1"/>
    </source>
</evidence>
<gene>
    <name evidence="2" type="ORF">UFOPK2602_01219</name>
</gene>
<proteinExistence type="predicted"/>
<name>A0A6J6QL65_9ZZZZ</name>
<reference evidence="2" key="1">
    <citation type="submission" date="2020-05" db="EMBL/GenBank/DDBJ databases">
        <authorList>
            <person name="Chiriac C."/>
            <person name="Salcher M."/>
            <person name="Ghai R."/>
            <person name="Kavagutti S V."/>
        </authorList>
    </citation>
    <scope>NUCLEOTIDE SEQUENCE</scope>
</reference>
<evidence type="ECO:0000259" key="1">
    <source>
        <dbReference type="Pfam" id="PF12728"/>
    </source>
</evidence>
<dbReference type="InterPro" id="IPR010093">
    <property type="entry name" value="SinI_DNA-bd"/>
</dbReference>
<protein>
    <submittedName>
        <fullName evidence="2">Unannotated protein</fullName>
    </submittedName>
</protein>
<dbReference type="AlphaFoldDB" id="A0A6J6QL65"/>
<dbReference type="Pfam" id="PF12728">
    <property type="entry name" value="HTH_17"/>
    <property type="match status" value="1"/>
</dbReference>